<feature type="region of interest" description="Disordered" evidence="1">
    <location>
        <begin position="1"/>
        <end position="92"/>
    </location>
</feature>
<proteinExistence type="predicted"/>
<feature type="compositionally biased region" description="Low complexity" evidence="1">
    <location>
        <begin position="80"/>
        <end position="92"/>
    </location>
</feature>
<dbReference type="OrthoDB" id="3365359at2759"/>
<dbReference type="InParanoid" id="A0A316VYJ4"/>
<protein>
    <submittedName>
        <fullName evidence="2">Uncharacterized protein</fullName>
    </submittedName>
</protein>
<name>A0A316VYJ4_9BASI</name>
<feature type="compositionally biased region" description="Polar residues" evidence="1">
    <location>
        <begin position="1"/>
        <end position="10"/>
    </location>
</feature>
<organism evidence="2 3">
    <name type="scientific">Ceraceosorus guamensis</name>
    <dbReference type="NCBI Taxonomy" id="1522189"/>
    <lineage>
        <taxon>Eukaryota</taxon>
        <taxon>Fungi</taxon>
        <taxon>Dikarya</taxon>
        <taxon>Basidiomycota</taxon>
        <taxon>Ustilaginomycotina</taxon>
        <taxon>Exobasidiomycetes</taxon>
        <taxon>Ceraceosorales</taxon>
        <taxon>Ceraceosoraceae</taxon>
        <taxon>Ceraceosorus</taxon>
    </lineage>
</organism>
<feature type="compositionally biased region" description="Polar residues" evidence="1">
    <location>
        <begin position="191"/>
        <end position="200"/>
    </location>
</feature>
<evidence type="ECO:0000313" key="2">
    <source>
        <dbReference type="EMBL" id="PWN40545.1"/>
    </source>
</evidence>
<feature type="compositionally biased region" description="Basic and acidic residues" evidence="1">
    <location>
        <begin position="133"/>
        <end position="189"/>
    </location>
</feature>
<keyword evidence="3" id="KW-1185">Reference proteome</keyword>
<dbReference type="RefSeq" id="XP_025367705.1">
    <property type="nucleotide sequence ID" value="XM_025511024.1"/>
</dbReference>
<dbReference type="STRING" id="1522189.A0A316VYJ4"/>
<accession>A0A316VYJ4</accession>
<reference evidence="2 3" key="1">
    <citation type="journal article" date="2018" name="Mol. Biol. Evol.">
        <title>Broad Genomic Sampling Reveals a Smut Pathogenic Ancestry of the Fungal Clade Ustilaginomycotina.</title>
        <authorList>
            <person name="Kijpornyongpan T."/>
            <person name="Mondo S.J."/>
            <person name="Barry K."/>
            <person name="Sandor L."/>
            <person name="Lee J."/>
            <person name="Lipzen A."/>
            <person name="Pangilinan J."/>
            <person name="LaButti K."/>
            <person name="Hainaut M."/>
            <person name="Henrissat B."/>
            <person name="Grigoriev I.V."/>
            <person name="Spatafora J.W."/>
            <person name="Aime M.C."/>
        </authorList>
    </citation>
    <scope>NUCLEOTIDE SEQUENCE [LARGE SCALE GENOMIC DNA]</scope>
    <source>
        <strain evidence="2 3">MCA 4658</strain>
    </source>
</reference>
<evidence type="ECO:0000313" key="3">
    <source>
        <dbReference type="Proteomes" id="UP000245783"/>
    </source>
</evidence>
<dbReference type="EMBL" id="KZ819414">
    <property type="protein sequence ID" value="PWN40545.1"/>
    <property type="molecule type" value="Genomic_DNA"/>
</dbReference>
<gene>
    <name evidence="2" type="ORF">IE81DRAFT_218828</name>
</gene>
<sequence length="314" mass="33156">MSNVSSSSGEQALGGGADSGSGVAVAHSHGLSHSLARRASSPTPTTPLTGVTSISSRPPSIAGSLALTDDSTRVVTGGASSSHPLQHYSSSSHQLNLENMHRQPASLTARNLGRIPDADEVAPGIRLPNEGVDDAHHHDHHDEHEQREREQERAEHQDAVGDSRLQKLPDGDASSPERSRERERFDRRGTINANFRSSSAHDAPLSDGTPLGSEAGAGDADRDERAYVGHYGEGGAPVARTLMLDAAATLAYSRCSARVGPSHFKVQTTFTSSFRLQRGCASSRLAQARGVGYRSGASLQQRIGRRCGASLSSF</sequence>
<dbReference type="Proteomes" id="UP000245783">
    <property type="component" value="Unassembled WGS sequence"/>
</dbReference>
<feature type="region of interest" description="Disordered" evidence="1">
    <location>
        <begin position="112"/>
        <end position="221"/>
    </location>
</feature>
<dbReference type="GeneID" id="37032894"/>
<feature type="compositionally biased region" description="Polar residues" evidence="1">
    <location>
        <begin position="40"/>
        <end position="58"/>
    </location>
</feature>
<dbReference type="AlphaFoldDB" id="A0A316VYJ4"/>
<evidence type="ECO:0000256" key="1">
    <source>
        <dbReference type="SAM" id="MobiDB-lite"/>
    </source>
</evidence>